<keyword evidence="3" id="KW-1185">Reference proteome</keyword>
<feature type="region of interest" description="Disordered" evidence="1">
    <location>
        <begin position="103"/>
        <end position="130"/>
    </location>
</feature>
<evidence type="ECO:0000313" key="3">
    <source>
        <dbReference type="Proteomes" id="UP001642260"/>
    </source>
</evidence>
<accession>A0ABC8JS97</accession>
<gene>
    <name evidence="2" type="ORF">ERUC_LOCUS14181</name>
</gene>
<name>A0ABC8JS97_ERUVS</name>
<dbReference type="EMBL" id="CAKOAT010131933">
    <property type="protein sequence ID" value="CAH8337164.1"/>
    <property type="molecule type" value="Genomic_DNA"/>
</dbReference>
<protein>
    <submittedName>
        <fullName evidence="2">Uncharacterized protein</fullName>
    </submittedName>
</protein>
<feature type="compositionally biased region" description="Gly residues" evidence="1">
    <location>
        <begin position="106"/>
        <end position="130"/>
    </location>
</feature>
<comment type="caution">
    <text evidence="2">The sequence shown here is derived from an EMBL/GenBank/DDBJ whole genome shotgun (WGS) entry which is preliminary data.</text>
</comment>
<dbReference type="Proteomes" id="UP001642260">
    <property type="component" value="Unassembled WGS sequence"/>
</dbReference>
<feature type="region of interest" description="Disordered" evidence="1">
    <location>
        <begin position="1"/>
        <end position="20"/>
    </location>
</feature>
<feature type="region of interest" description="Disordered" evidence="1">
    <location>
        <begin position="160"/>
        <end position="180"/>
    </location>
</feature>
<feature type="compositionally biased region" description="Acidic residues" evidence="1">
    <location>
        <begin position="160"/>
        <end position="171"/>
    </location>
</feature>
<organism evidence="2 3">
    <name type="scientific">Eruca vesicaria subsp. sativa</name>
    <name type="common">Garden rocket</name>
    <name type="synonym">Eruca sativa</name>
    <dbReference type="NCBI Taxonomy" id="29727"/>
    <lineage>
        <taxon>Eukaryota</taxon>
        <taxon>Viridiplantae</taxon>
        <taxon>Streptophyta</taxon>
        <taxon>Embryophyta</taxon>
        <taxon>Tracheophyta</taxon>
        <taxon>Spermatophyta</taxon>
        <taxon>Magnoliopsida</taxon>
        <taxon>eudicotyledons</taxon>
        <taxon>Gunneridae</taxon>
        <taxon>Pentapetalae</taxon>
        <taxon>rosids</taxon>
        <taxon>malvids</taxon>
        <taxon>Brassicales</taxon>
        <taxon>Brassicaceae</taxon>
        <taxon>Brassiceae</taxon>
        <taxon>Eruca</taxon>
    </lineage>
</organism>
<proteinExistence type="predicted"/>
<reference evidence="2 3" key="1">
    <citation type="submission" date="2022-03" db="EMBL/GenBank/DDBJ databases">
        <authorList>
            <person name="Macdonald S."/>
            <person name="Ahmed S."/>
            <person name="Newling K."/>
        </authorList>
    </citation>
    <scope>NUCLEOTIDE SEQUENCE [LARGE SCALE GENOMIC DNA]</scope>
</reference>
<sequence length="180" mass="18856">MLKRNRLPRKPSRIQPPATSRVRVKKPILIPPTNLLGLLHDVIQVRVKNQDFVLFLDPEREASLLLGHWSPGEGLGLSLCDDVFPEDGDGVERVGDGVVVGEAEGDGGGVEGAGEGEAVGGEGGDGGGGEVELDGIVELVGVDAVVDLGDVEVAEGGEELEEAVDEFEGGETELRWEDGV</sequence>
<dbReference type="AlphaFoldDB" id="A0ABC8JS97"/>
<evidence type="ECO:0000256" key="1">
    <source>
        <dbReference type="SAM" id="MobiDB-lite"/>
    </source>
</evidence>
<feature type="compositionally biased region" description="Basic residues" evidence="1">
    <location>
        <begin position="1"/>
        <end position="12"/>
    </location>
</feature>
<evidence type="ECO:0000313" key="2">
    <source>
        <dbReference type="EMBL" id="CAH8337164.1"/>
    </source>
</evidence>